<evidence type="ECO:0000256" key="3">
    <source>
        <dbReference type="ARBA" id="ARBA00022801"/>
    </source>
</evidence>
<comment type="similarity">
    <text evidence="5">Belongs to the metallo-beta-lactamase superfamily. Type III sulfatase family.</text>
</comment>
<dbReference type="Pfam" id="PF14863">
    <property type="entry name" value="Alkyl_sulf_dimr"/>
    <property type="match status" value="1"/>
</dbReference>
<evidence type="ECO:0000256" key="7">
    <source>
        <dbReference type="ARBA" id="ARBA00068034"/>
    </source>
</evidence>
<feature type="chain" id="PRO_5015871102" description="Linear primary-alkylsulfatase" evidence="9">
    <location>
        <begin position="31"/>
        <end position="659"/>
    </location>
</feature>
<dbReference type="Pfam" id="PF00753">
    <property type="entry name" value="Lactamase_B"/>
    <property type="match status" value="1"/>
</dbReference>
<evidence type="ECO:0000256" key="5">
    <source>
        <dbReference type="ARBA" id="ARBA00033751"/>
    </source>
</evidence>
<evidence type="ECO:0000259" key="10">
    <source>
        <dbReference type="SMART" id="SM00849"/>
    </source>
</evidence>
<dbReference type="FunFam" id="3.60.15.30:FF:000001">
    <property type="entry name" value="Alkyl/aryl-sulfatase BDS1"/>
    <property type="match status" value="1"/>
</dbReference>
<evidence type="ECO:0000313" key="11">
    <source>
        <dbReference type="EMBL" id="PZQ46460.1"/>
    </source>
</evidence>
<evidence type="ECO:0000256" key="2">
    <source>
        <dbReference type="ARBA" id="ARBA00022723"/>
    </source>
</evidence>
<dbReference type="SUPFAM" id="SSF55718">
    <property type="entry name" value="SCP-like"/>
    <property type="match status" value="1"/>
</dbReference>
<dbReference type="FunFam" id="1.25.40.880:FF:000001">
    <property type="entry name" value="SDS hydrolase SdsA1"/>
    <property type="match status" value="1"/>
</dbReference>
<dbReference type="InterPro" id="IPR036866">
    <property type="entry name" value="RibonucZ/Hydroxyglut_hydro"/>
</dbReference>
<dbReference type="InterPro" id="IPR044097">
    <property type="entry name" value="Bds1/SdsA1_MBL-fold"/>
</dbReference>
<protein>
    <recommendedName>
        <fullName evidence="7">Linear primary-alkylsulfatase</fullName>
        <ecNumber evidence="6">3.1.6.21</ecNumber>
    </recommendedName>
    <alternativeName>
        <fullName evidence="8">Type III linear primary-alkylsulfatase</fullName>
    </alternativeName>
</protein>
<dbReference type="Gene3D" id="3.30.1050.10">
    <property type="entry name" value="SCP2 sterol-binding domain"/>
    <property type="match status" value="1"/>
</dbReference>
<dbReference type="InterPro" id="IPR029229">
    <property type="entry name" value="Alkyl_sulf_C"/>
</dbReference>
<dbReference type="Gene3D" id="1.25.40.880">
    <property type="entry name" value="Alkyl sulfatase, dimerisation domain"/>
    <property type="match status" value="1"/>
</dbReference>
<dbReference type="Gene3D" id="3.60.15.30">
    <property type="entry name" value="Metallo-beta-lactamase domain"/>
    <property type="match status" value="1"/>
</dbReference>
<dbReference type="GO" id="GO:0018741">
    <property type="term" value="F:linear primary-alkylsulfatase activity"/>
    <property type="evidence" value="ECO:0007669"/>
    <property type="project" value="UniProtKB-EC"/>
</dbReference>
<feature type="signal peptide" evidence="9">
    <location>
        <begin position="1"/>
        <end position="30"/>
    </location>
</feature>
<dbReference type="InterPro" id="IPR038536">
    <property type="entry name" value="Alkyl/aryl-sulf_dimr_sf"/>
</dbReference>
<feature type="domain" description="Metallo-beta-lactamase" evidence="10">
    <location>
        <begin position="131"/>
        <end position="353"/>
    </location>
</feature>
<evidence type="ECO:0000256" key="8">
    <source>
        <dbReference type="ARBA" id="ARBA00075789"/>
    </source>
</evidence>
<name>A0A2W5Q501_RHOSU</name>
<comment type="cofactor">
    <cofactor evidence="1">
        <name>Zn(2+)</name>
        <dbReference type="ChEBI" id="CHEBI:29105"/>
    </cofactor>
</comment>
<dbReference type="Proteomes" id="UP000249185">
    <property type="component" value="Unassembled WGS sequence"/>
</dbReference>
<evidence type="ECO:0000313" key="12">
    <source>
        <dbReference type="Proteomes" id="UP000249185"/>
    </source>
</evidence>
<dbReference type="EC" id="3.1.6.21" evidence="6"/>
<keyword evidence="2" id="KW-0479">Metal-binding</keyword>
<gene>
    <name evidence="11" type="ORF">DI556_20385</name>
</gene>
<keyword evidence="9" id="KW-0732">Signal</keyword>
<dbReference type="GO" id="GO:0046983">
    <property type="term" value="F:protein dimerization activity"/>
    <property type="evidence" value="ECO:0007669"/>
    <property type="project" value="InterPro"/>
</dbReference>
<dbReference type="GO" id="GO:0018909">
    <property type="term" value="P:dodecyl sulfate metabolic process"/>
    <property type="evidence" value="ECO:0007669"/>
    <property type="project" value="InterPro"/>
</dbReference>
<keyword evidence="4" id="KW-0862">Zinc</keyword>
<dbReference type="SMART" id="SM00849">
    <property type="entry name" value="Lactamase_B"/>
    <property type="match status" value="1"/>
</dbReference>
<dbReference type="Pfam" id="PF14864">
    <property type="entry name" value="Alkyl_sulf_C"/>
    <property type="match status" value="1"/>
</dbReference>
<evidence type="ECO:0000256" key="4">
    <source>
        <dbReference type="ARBA" id="ARBA00022833"/>
    </source>
</evidence>
<proteinExistence type="inferred from homology"/>
<dbReference type="AlphaFoldDB" id="A0A2W5Q501"/>
<evidence type="ECO:0000256" key="1">
    <source>
        <dbReference type="ARBA" id="ARBA00001947"/>
    </source>
</evidence>
<dbReference type="GO" id="GO:0046872">
    <property type="term" value="F:metal ion binding"/>
    <property type="evidence" value="ECO:0007669"/>
    <property type="project" value="UniProtKB-KW"/>
</dbReference>
<dbReference type="InterPro" id="IPR029228">
    <property type="entry name" value="Alkyl_sulf_dimr"/>
</dbReference>
<accession>A0A2W5Q501</accession>
<evidence type="ECO:0000256" key="9">
    <source>
        <dbReference type="SAM" id="SignalP"/>
    </source>
</evidence>
<dbReference type="EMBL" id="QFPW01000025">
    <property type="protein sequence ID" value="PZQ46460.1"/>
    <property type="molecule type" value="Genomic_DNA"/>
</dbReference>
<dbReference type="PANTHER" id="PTHR43223:SF1">
    <property type="entry name" value="ALKYL_ARYL-SULFATASE BDS1"/>
    <property type="match status" value="1"/>
</dbReference>
<dbReference type="CDD" id="cd07710">
    <property type="entry name" value="arylsulfatase_Sdsa1-like_MBL-fold"/>
    <property type="match status" value="1"/>
</dbReference>
<comment type="caution">
    <text evidence="11">The sequence shown here is derived from an EMBL/GenBank/DDBJ whole genome shotgun (WGS) entry which is preliminary data.</text>
</comment>
<dbReference type="InterPro" id="IPR052195">
    <property type="entry name" value="Bact_Alkyl/Aryl-Sulfatase"/>
</dbReference>
<dbReference type="InterPro" id="IPR036527">
    <property type="entry name" value="SCP2_sterol-bd_dom_sf"/>
</dbReference>
<sequence>MDARRRARGPKFSVGALALGLSVASAPVLADPATEATRAANQAVLGALPFEDTRDFDDAARGLLRKPETLVITRENGDVVWDLESYKSFIALENPAPDSVNPSLWRNAQLNLQYGLFEVADGIYQVRGYDLANITFIRGDTGWLIFDVGSSAETARAAYDLVTEEFGERPVVAVMYSHPHVDHYSGVKGVVSEEDVKAGKVRIIAPEHFMEHAVSEGVIAGNAMSRRASYMYGAFLPRGPEGSVGSGLGLTNPLGTITLIEPTDTITETMQTLTVDGVEMVFQMTPGTEAPAEINIWLPRFKAMWMAENTTDTMHNILTLRGAQVRDPLNWAKYINETIDLFGDEVEVKFQSHHLPKWGNENIREYLGKQRDLYKFIHDRSVNLLNQGYTGEEISEMIKLPASLENQWSGRGYYGTLRHNARAVYQRYMGWYDANPSSLNNLPPAEAAVRYVEYMGGAPAILEKAQVDFDAGEYRWVAEAVKHVVFADPENAAAKELLAKAYEQMGYQAESGPWRSVYLQGASELRDGVPDLPALSSASPDTVRAMSPEMLFDFLAVRLNAEKAEGKKIVLNVDFTDIGKHYTLTVENSVLNYTERQVADPDATATLTKAALDDVQMGLATMGEKIDAGEITVAGDPEAFREFNGMLDSFDYWFNIVTP</sequence>
<dbReference type="SUPFAM" id="SSF56281">
    <property type="entry name" value="Metallo-hydrolase/oxidoreductase"/>
    <property type="match status" value="1"/>
</dbReference>
<keyword evidence="3" id="KW-0378">Hydrolase</keyword>
<reference evidence="11 12" key="1">
    <citation type="submission" date="2017-08" db="EMBL/GenBank/DDBJ databases">
        <title>Infants hospitalized years apart are colonized by the same room-sourced microbial strains.</title>
        <authorList>
            <person name="Brooks B."/>
            <person name="Olm M.R."/>
            <person name="Firek B.A."/>
            <person name="Baker R."/>
            <person name="Thomas B.C."/>
            <person name="Morowitz M.J."/>
            <person name="Banfield J.F."/>
        </authorList>
    </citation>
    <scope>NUCLEOTIDE SEQUENCE [LARGE SCALE GENOMIC DNA]</scope>
    <source>
        <strain evidence="11">S2_005_002_R2_34</strain>
    </source>
</reference>
<evidence type="ECO:0000256" key="6">
    <source>
        <dbReference type="ARBA" id="ARBA00066568"/>
    </source>
</evidence>
<organism evidence="11 12">
    <name type="scientific">Rhodovulum sulfidophilum</name>
    <name type="common">Rhodobacter sulfidophilus</name>
    <dbReference type="NCBI Taxonomy" id="35806"/>
    <lineage>
        <taxon>Bacteria</taxon>
        <taxon>Pseudomonadati</taxon>
        <taxon>Pseudomonadota</taxon>
        <taxon>Alphaproteobacteria</taxon>
        <taxon>Rhodobacterales</taxon>
        <taxon>Paracoccaceae</taxon>
        <taxon>Rhodovulum</taxon>
    </lineage>
</organism>
<dbReference type="InterPro" id="IPR001279">
    <property type="entry name" value="Metallo-B-lactamas"/>
</dbReference>
<dbReference type="PANTHER" id="PTHR43223">
    <property type="entry name" value="ALKYL/ARYL-SULFATASE"/>
    <property type="match status" value="1"/>
</dbReference>